<dbReference type="SUPFAM" id="SSF50729">
    <property type="entry name" value="PH domain-like"/>
    <property type="match status" value="1"/>
</dbReference>
<dbReference type="Gene3D" id="1.10.3970.10">
    <property type="entry name" value="BSD domain"/>
    <property type="match status" value="1"/>
</dbReference>
<keyword evidence="6" id="KW-0539">Nucleus</keyword>
<evidence type="ECO:0000256" key="7">
    <source>
        <dbReference type="SAM" id="MobiDB-lite"/>
    </source>
</evidence>
<comment type="similarity">
    <text evidence="2">Belongs to the TFB1 family.</text>
</comment>
<dbReference type="SUPFAM" id="SSF140383">
    <property type="entry name" value="BSD domain-like"/>
    <property type="match status" value="2"/>
</dbReference>
<keyword evidence="5" id="KW-0804">Transcription</keyword>
<feature type="region of interest" description="Disordered" evidence="7">
    <location>
        <begin position="201"/>
        <end position="220"/>
    </location>
</feature>
<dbReference type="Gene3D" id="6.10.140.1200">
    <property type="match status" value="1"/>
</dbReference>
<dbReference type="InterPro" id="IPR035925">
    <property type="entry name" value="BSD_dom_sf"/>
</dbReference>
<evidence type="ECO:0000256" key="2">
    <source>
        <dbReference type="ARBA" id="ARBA00009448"/>
    </source>
</evidence>
<feature type="compositionally biased region" description="Basic and acidic residues" evidence="7">
    <location>
        <begin position="321"/>
        <end position="333"/>
    </location>
</feature>
<reference evidence="9" key="1">
    <citation type="submission" date="2021-10" db="EMBL/GenBank/DDBJ databases">
        <title>De novo Genome Assembly of Clathrus columnatus (Basidiomycota, Fungi) Using Illumina and Nanopore Sequence Data.</title>
        <authorList>
            <person name="Ogiso-Tanaka E."/>
            <person name="Itagaki H."/>
            <person name="Hosoya T."/>
            <person name="Hosaka K."/>
        </authorList>
    </citation>
    <scope>NUCLEOTIDE SEQUENCE</scope>
    <source>
        <strain evidence="9">MO-923</strain>
    </source>
</reference>
<comment type="caution">
    <text evidence="9">The sequence shown here is derived from an EMBL/GenBank/DDBJ whole genome shotgun (WGS) entry which is preliminary data.</text>
</comment>
<dbReference type="InterPro" id="IPR013876">
    <property type="entry name" value="TFIIH_BTF_p62_N"/>
</dbReference>
<name>A0AAV4ZZX8_9AGAM</name>
<dbReference type="PANTHER" id="PTHR12856">
    <property type="entry name" value="TRANSCRIPTION INITIATION FACTOR IIH-RELATED"/>
    <property type="match status" value="1"/>
</dbReference>
<feature type="region of interest" description="Disordered" evidence="7">
    <location>
        <begin position="318"/>
        <end position="339"/>
    </location>
</feature>
<evidence type="ECO:0000313" key="9">
    <source>
        <dbReference type="EMBL" id="GJJ06326.1"/>
    </source>
</evidence>
<evidence type="ECO:0000313" key="10">
    <source>
        <dbReference type="Proteomes" id="UP001050691"/>
    </source>
</evidence>
<evidence type="ECO:0000256" key="3">
    <source>
        <dbReference type="ARBA" id="ARBA00022737"/>
    </source>
</evidence>
<feature type="region of interest" description="Disordered" evidence="7">
    <location>
        <begin position="101"/>
        <end position="152"/>
    </location>
</feature>
<dbReference type="GO" id="GO:0006351">
    <property type="term" value="P:DNA-templated transcription"/>
    <property type="evidence" value="ECO:0007669"/>
    <property type="project" value="InterPro"/>
</dbReference>
<dbReference type="CDD" id="cd13229">
    <property type="entry name" value="PH_TFIIH"/>
    <property type="match status" value="1"/>
</dbReference>
<dbReference type="InterPro" id="IPR027079">
    <property type="entry name" value="Tfb1/GTF2H1"/>
</dbReference>
<gene>
    <name evidence="9" type="ORF">Clacol_000517</name>
</gene>
<organism evidence="9 10">
    <name type="scientific">Clathrus columnatus</name>
    <dbReference type="NCBI Taxonomy" id="1419009"/>
    <lineage>
        <taxon>Eukaryota</taxon>
        <taxon>Fungi</taxon>
        <taxon>Dikarya</taxon>
        <taxon>Basidiomycota</taxon>
        <taxon>Agaricomycotina</taxon>
        <taxon>Agaricomycetes</taxon>
        <taxon>Phallomycetidae</taxon>
        <taxon>Phallales</taxon>
        <taxon>Clathraceae</taxon>
        <taxon>Clathrus</taxon>
    </lineage>
</organism>
<dbReference type="Pfam" id="PF03909">
    <property type="entry name" value="BSD"/>
    <property type="match status" value="1"/>
</dbReference>
<evidence type="ECO:0000256" key="4">
    <source>
        <dbReference type="ARBA" id="ARBA00023015"/>
    </source>
</evidence>
<accession>A0AAV4ZZX8</accession>
<dbReference type="Pfam" id="PF08567">
    <property type="entry name" value="PH_TFIIH"/>
    <property type="match status" value="1"/>
</dbReference>
<dbReference type="PROSITE" id="PS50858">
    <property type="entry name" value="BSD"/>
    <property type="match status" value="1"/>
</dbReference>
<dbReference type="SMART" id="SM00751">
    <property type="entry name" value="BSD"/>
    <property type="match status" value="1"/>
</dbReference>
<evidence type="ECO:0000256" key="5">
    <source>
        <dbReference type="ARBA" id="ARBA00023163"/>
    </source>
</evidence>
<dbReference type="InterPro" id="IPR005607">
    <property type="entry name" value="BSD_dom"/>
</dbReference>
<dbReference type="EMBL" id="BPWL01000001">
    <property type="protein sequence ID" value="GJJ06326.1"/>
    <property type="molecule type" value="Genomic_DNA"/>
</dbReference>
<comment type="subcellular location">
    <subcellularLocation>
        <location evidence="1">Nucleus</location>
    </subcellularLocation>
</comment>
<dbReference type="GO" id="GO:0006289">
    <property type="term" value="P:nucleotide-excision repair"/>
    <property type="evidence" value="ECO:0007669"/>
    <property type="project" value="InterPro"/>
</dbReference>
<dbReference type="AlphaFoldDB" id="A0AAV4ZZX8"/>
<dbReference type="Gene3D" id="2.30.29.30">
    <property type="entry name" value="Pleckstrin-homology domain (PH domain)/Phosphotyrosine-binding domain (PTB)"/>
    <property type="match status" value="1"/>
</dbReference>
<proteinExistence type="inferred from homology"/>
<evidence type="ECO:0000259" key="8">
    <source>
        <dbReference type="PROSITE" id="PS50858"/>
    </source>
</evidence>
<evidence type="ECO:0000256" key="1">
    <source>
        <dbReference type="ARBA" id="ARBA00004123"/>
    </source>
</evidence>
<dbReference type="GO" id="GO:0000439">
    <property type="term" value="C:transcription factor TFIIH core complex"/>
    <property type="evidence" value="ECO:0007669"/>
    <property type="project" value="InterPro"/>
</dbReference>
<evidence type="ECO:0000256" key="6">
    <source>
        <dbReference type="ARBA" id="ARBA00023242"/>
    </source>
</evidence>
<dbReference type="InterPro" id="IPR011993">
    <property type="entry name" value="PH-like_dom_sf"/>
</dbReference>
<protein>
    <recommendedName>
        <fullName evidence="8">BSD domain-containing protein</fullName>
    </recommendedName>
</protein>
<keyword evidence="10" id="KW-1185">Reference proteome</keyword>
<sequence>MASDIICQAKVSYKKIPGLLELTSTHLQWSQDGKKGPVLKIPYIQATSLFCSKDGAAQVRLKLVVAGDEQGHNFTFLAPNITALEEREVFKRELSTIISRNRSGLETTPGHLGPPSPFPSTPNALPRGPQASPGSTPGPRTPVPIGSPGNPEEFHLRKNILLKHPELATLHSDLVFGGQITEAEFWEGREHLILAEASIERQTRGKPGRMVDPRPTDTNGERKITVTPQMVHDIFEEHPVVAKAYSENVPNQLTEGEFWKRYFQSKLFDSHRASIRSSATQNFVREDPIFDKYLEKEDDGLEPRHRKNVRVDLLVDLEATQEDHPETGNEKDATMQSGKQRGTIPLIRRFNRHSERLLNSALGDIPPAKRRRLDDTTSAPSYDAIDIEDLHDPDAPSIIALEMKDRQRYFEGTVLEPLNGVKDQTLDLGQVISVTKGTLQNWKRSLASIKLDPKSAIPAVASMTQQVNQRQEMKKKTNDIPEPLLKQMATCQTAGNEFIRQFWSAVYPSSYETPNQMAASSIYRQAKLDRMAEYIARTPAKVEALVQEARQSGTDPERVQAALRPLLDAVERASGFYRARRSMLSH</sequence>
<feature type="domain" description="BSD" evidence="8">
    <location>
        <begin position="218"/>
        <end position="270"/>
    </location>
</feature>
<keyword evidence="4" id="KW-0805">Transcription regulation</keyword>
<dbReference type="Proteomes" id="UP001050691">
    <property type="component" value="Unassembled WGS sequence"/>
</dbReference>
<keyword evidence="3" id="KW-0677">Repeat</keyword>